<dbReference type="EMBL" id="RJSF01000019">
    <property type="protein sequence ID" value="RNM16009.1"/>
    <property type="molecule type" value="Genomic_DNA"/>
</dbReference>
<comment type="similarity">
    <text evidence="1">Belongs to the SCO1/2 family.</text>
</comment>
<dbReference type="InterPro" id="IPR003782">
    <property type="entry name" value="SCO1/SenC"/>
</dbReference>
<keyword evidence="2" id="KW-0479">Metal-binding</keyword>
<feature type="binding site" evidence="2">
    <location>
        <position position="99"/>
    </location>
    <ligand>
        <name>Cu cation</name>
        <dbReference type="ChEBI" id="CHEBI:23378"/>
    </ligand>
</feature>
<reference evidence="4 5" key="1">
    <citation type="submission" date="2018-11" db="EMBL/GenBank/DDBJ databases">
        <authorList>
            <person name="Li F."/>
        </authorList>
    </citation>
    <scope>NUCLEOTIDE SEQUENCE [LARGE SCALE GENOMIC DNA]</scope>
    <source>
        <strain evidence="4 5">Gsoil 818</strain>
    </source>
</reference>
<evidence type="ECO:0000256" key="3">
    <source>
        <dbReference type="PIRSR" id="PIRSR603782-2"/>
    </source>
</evidence>
<feature type="binding site" evidence="2">
    <location>
        <position position="189"/>
    </location>
    <ligand>
        <name>Cu cation</name>
        <dbReference type="ChEBI" id="CHEBI:23378"/>
    </ligand>
</feature>
<feature type="binding site" evidence="2">
    <location>
        <position position="103"/>
    </location>
    <ligand>
        <name>Cu cation</name>
        <dbReference type="ChEBI" id="CHEBI:23378"/>
    </ligand>
</feature>
<dbReference type="GO" id="GO:0046872">
    <property type="term" value="F:metal ion binding"/>
    <property type="evidence" value="ECO:0007669"/>
    <property type="project" value="UniProtKB-KW"/>
</dbReference>
<proteinExistence type="inferred from homology"/>
<keyword evidence="3" id="KW-1015">Disulfide bond</keyword>
<dbReference type="OrthoDB" id="9790194at2"/>
<name>A0A3N0GUB1_9ACTN</name>
<gene>
    <name evidence="4" type="ORF">EFL26_07595</name>
</gene>
<dbReference type="InterPro" id="IPR036249">
    <property type="entry name" value="Thioredoxin-like_sf"/>
</dbReference>
<evidence type="ECO:0000256" key="1">
    <source>
        <dbReference type="ARBA" id="ARBA00010996"/>
    </source>
</evidence>
<dbReference type="CDD" id="cd02968">
    <property type="entry name" value="SCO"/>
    <property type="match status" value="1"/>
</dbReference>
<accession>A0A3N0GUB1</accession>
<dbReference type="Gene3D" id="3.40.30.10">
    <property type="entry name" value="Glutaredoxin"/>
    <property type="match status" value="1"/>
</dbReference>
<dbReference type="SUPFAM" id="SSF52833">
    <property type="entry name" value="Thioredoxin-like"/>
    <property type="match status" value="1"/>
</dbReference>
<organism evidence="4 5">
    <name type="scientific">Nocardioides pocheonensis</name>
    <dbReference type="NCBI Taxonomy" id="661485"/>
    <lineage>
        <taxon>Bacteria</taxon>
        <taxon>Bacillati</taxon>
        <taxon>Actinomycetota</taxon>
        <taxon>Actinomycetes</taxon>
        <taxon>Propionibacteriales</taxon>
        <taxon>Nocardioidaceae</taxon>
        <taxon>Nocardioides</taxon>
    </lineage>
</organism>
<keyword evidence="5" id="KW-1185">Reference proteome</keyword>
<dbReference type="Pfam" id="PF02630">
    <property type="entry name" value="SCO1-SenC"/>
    <property type="match status" value="1"/>
</dbReference>
<evidence type="ECO:0000313" key="4">
    <source>
        <dbReference type="EMBL" id="RNM16009.1"/>
    </source>
</evidence>
<dbReference type="PANTHER" id="PTHR12151">
    <property type="entry name" value="ELECTRON TRANSPORT PROTIN SCO1/SENC FAMILY MEMBER"/>
    <property type="match status" value="1"/>
</dbReference>
<protein>
    <submittedName>
        <fullName evidence="4">SCO family protein</fullName>
    </submittedName>
</protein>
<sequence length="224" mass="23958">MPSPRTWPAGSGVRERRLRRLVAVVLAVAVLALSGCGSDRQPNAVAGLTGSDNHGFHGTYLDTPYLVPDLTLTDTAGAPYSLAAAPAPLKIVFFGYTKCPDICQVVMSTIASAVSRLKADQRDRVQVVFVTTDPGRDTRPVLRTYLDRLDPAFVGLTGELPRIIDLAKPLKVFIEKGARLPSGGYDVTHTTEVFGVAGNQARLAWGQDTSPSAMAADIIKLLRS</sequence>
<comment type="caution">
    <text evidence="4">The sequence shown here is derived from an EMBL/GenBank/DDBJ whole genome shotgun (WGS) entry which is preliminary data.</text>
</comment>
<keyword evidence="2" id="KW-0186">Copper</keyword>
<dbReference type="Proteomes" id="UP000279994">
    <property type="component" value="Unassembled WGS sequence"/>
</dbReference>
<feature type="disulfide bond" description="Redox-active" evidence="3">
    <location>
        <begin position="99"/>
        <end position="103"/>
    </location>
</feature>
<dbReference type="AlphaFoldDB" id="A0A3N0GUB1"/>
<evidence type="ECO:0000313" key="5">
    <source>
        <dbReference type="Proteomes" id="UP000279994"/>
    </source>
</evidence>
<dbReference type="PANTHER" id="PTHR12151:SF25">
    <property type="entry name" value="LINALOOL DEHYDRATASE_ISOMERASE DOMAIN-CONTAINING PROTEIN"/>
    <property type="match status" value="1"/>
</dbReference>
<evidence type="ECO:0000256" key="2">
    <source>
        <dbReference type="PIRSR" id="PIRSR603782-1"/>
    </source>
</evidence>